<keyword evidence="3 6" id="KW-0812">Transmembrane</keyword>
<feature type="transmembrane region" description="Helical" evidence="6">
    <location>
        <begin position="12"/>
        <end position="41"/>
    </location>
</feature>
<comment type="subcellular location">
    <subcellularLocation>
        <location evidence="1">Cell membrane</location>
        <topology evidence="1">Multi-pass membrane protein</topology>
    </subcellularLocation>
</comment>
<proteinExistence type="predicted"/>
<feature type="transmembrane region" description="Helical" evidence="6">
    <location>
        <begin position="126"/>
        <end position="146"/>
    </location>
</feature>
<keyword evidence="5 6" id="KW-0472">Membrane</keyword>
<evidence type="ECO:0000256" key="4">
    <source>
        <dbReference type="ARBA" id="ARBA00022989"/>
    </source>
</evidence>
<comment type="caution">
    <text evidence="7">The sequence shown here is derived from an EMBL/GenBank/DDBJ whole genome shotgun (WGS) entry which is preliminary data.</text>
</comment>
<evidence type="ECO:0000256" key="5">
    <source>
        <dbReference type="ARBA" id="ARBA00023136"/>
    </source>
</evidence>
<gene>
    <name evidence="7" type="ORF">FPQ13_04635</name>
</gene>
<sequence length="353" mass="40247">MKLGARAFKTGVAIMITMYIATLIGFEAGFFAGTIAAATSLQPSIYRSFQTMAEQIQANILGSGIAIIIVLTAGNAPFLIGIGIVVVIGICTFFKMKEDTTFIAIIALLALMMYSADVVYLEFAGIRFTTILIGIFSAFLVNLAFLPPKYEIQLFNQISELTSDLLQWIRVTTRHLADQPALKKEIETLNTELWQLENTYLLFSEERTYSRSRGIERARKLVIFRSLISLSRKSYDLLTTLHRLDYDIEHISKDISKRILKEVDKVMHTHEKLMLMYQGRIRSKDTDPLHSVSTPDVKGLIVELINYYDEGDEEARLKLIPLASMLYDYHEEMMHCKMLMKSYLKKAPDHELY</sequence>
<dbReference type="OrthoDB" id="1653617at2"/>
<dbReference type="Proteomes" id="UP000316425">
    <property type="component" value="Unassembled WGS sequence"/>
</dbReference>
<dbReference type="AlphaFoldDB" id="A0A556PP43"/>
<dbReference type="GO" id="GO:0005886">
    <property type="term" value="C:plasma membrane"/>
    <property type="evidence" value="ECO:0007669"/>
    <property type="project" value="UniProtKB-SubCell"/>
</dbReference>
<protein>
    <submittedName>
        <fullName evidence="7">Aromatic acid exporter family protein</fullName>
    </submittedName>
</protein>
<evidence type="ECO:0000256" key="1">
    <source>
        <dbReference type="ARBA" id="ARBA00004651"/>
    </source>
</evidence>
<evidence type="ECO:0000313" key="8">
    <source>
        <dbReference type="Proteomes" id="UP000316425"/>
    </source>
</evidence>
<accession>A0A556PP43</accession>
<evidence type="ECO:0000256" key="3">
    <source>
        <dbReference type="ARBA" id="ARBA00022692"/>
    </source>
</evidence>
<dbReference type="RefSeq" id="WP_144088161.1">
    <property type="nucleotide sequence ID" value="NZ_VMHE01000005.1"/>
</dbReference>
<evidence type="ECO:0000256" key="2">
    <source>
        <dbReference type="ARBA" id="ARBA00022475"/>
    </source>
</evidence>
<feature type="transmembrane region" description="Helical" evidence="6">
    <location>
        <begin position="61"/>
        <end position="94"/>
    </location>
</feature>
<dbReference type="PANTHER" id="PTHR30509:SF27">
    <property type="entry name" value="UPF0421 PROTEIN YGAE"/>
    <property type="match status" value="1"/>
</dbReference>
<feature type="transmembrane region" description="Helical" evidence="6">
    <location>
        <begin position="101"/>
        <end position="120"/>
    </location>
</feature>
<evidence type="ECO:0000313" key="7">
    <source>
        <dbReference type="EMBL" id="TSJ66162.1"/>
    </source>
</evidence>
<dbReference type="InterPro" id="IPR010343">
    <property type="entry name" value="ArAE_1"/>
</dbReference>
<keyword evidence="2" id="KW-1003">Cell membrane</keyword>
<reference evidence="7 8" key="1">
    <citation type="submission" date="2019-07" db="EMBL/GenBank/DDBJ databases">
        <title>Allobacillus sp. nov. SKP isolated from shrimp paste of Euphausiacea.</title>
        <authorList>
            <person name="Kanchanasin P."/>
            <person name="Tanasupawat S."/>
            <person name="Shi W."/>
            <person name="Wu L."/>
            <person name="Ma J."/>
        </authorList>
    </citation>
    <scope>NUCLEOTIDE SEQUENCE [LARGE SCALE GENOMIC DNA]</scope>
    <source>
        <strain evidence="7 8">SKP4-8</strain>
    </source>
</reference>
<dbReference type="EMBL" id="VMHE01000005">
    <property type="protein sequence ID" value="TSJ66162.1"/>
    <property type="molecule type" value="Genomic_DNA"/>
</dbReference>
<name>A0A556PP43_9BACI</name>
<keyword evidence="4 6" id="KW-1133">Transmembrane helix</keyword>
<evidence type="ECO:0000256" key="6">
    <source>
        <dbReference type="SAM" id="Phobius"/>
    </source>
</evidence>
<keyword evidence="8" id="KW-1185">Reference proteome</keyword>
<dbReference type="Pfam" id="PF06081">
    <property type="entry name" value="ArAE_1"/>
    <property type="match status" value="1"/>
</dbReference>
<organism evidence="7 8">
    <name type="scientific">Allobacillus salarius</name>
    <dbReference type="NCBI Taxonomy" id="1955272"/>
    <lineage>
        <taxon>Bacteria</taxon>
        <taxon>Bacillati</taxon>
        <taxon>Bacillota</taxon>
        <taxon>Bacilli</taxon>
        <taxon>Bacillales</taxon>
        <taxon>Bacillaceae</taxon>
        <taxon>Allobacillus</taxon>
    </lineage>
</organism>
<dbReference type="PANTHER" id="PTHR30509">
    <property type="entry name" value="P-HYDROXYBENZOIC ACID EFFLUX PUMP SUBUNIT-RELATED"/>
    <property type="match status" value="1"/>
</dbReference>